<reference evidence="1 2" key="1">
    <citation type="submission" date="2015-01" db="EMBL/GenBank/DDBJ databases">
        <title>Genome Assembly of Bacillus badius MTCC 1458.</title>
        <authorList>
            <person name="Verma A."/>
            <person name="Khatri I."/>
            <person name="Mual P."/>
            <person name="Subramanian S."/>
            <person name="Krishnamurthi S."/>
        </authorList>
    </citation>
    <scope>NUCLEOTIDE SEQUENCE [LARGE SCALE GENOMIC DNA]</scope>
    <source>
        <strain evidence="1 2">MTCC 1458</strain>
    </source>
</reference>
<evidence type="ECO:0008006" key="3">
    <source>
        <dbReference type="Google" id="ProtNLM"/>
    </source>
</evidence>
<proteinExistence type="predicted"/>
<evidence type="ECO:0000313" key="1">
    <source>
        <dbReference type="EMBL" id="KIL75880.1"/>
    </source>
</evidence>
<protein>
    <recommendedName>
        <fullName evidence="3">Ribose 5-phosphate isomerase B</fullName>
    </recommendedName>
</protein>
<keyword evidence="2" id="KW-1185">Reference proteome</keyword>
<name>A0ABR5ARK4_BACBA</name>
<sequence length="63" mass="7779">MQLLCQPSKQVKPAFFFSLLSHIRETCRIFNDNSRKLDCFYDVFFFFLIFEKYFSKLINRFIH</sequence>
<dbReference type="EMBL" id="JXLP01000021">
    <property type="protein sequence ID" value="KIL75880.1"/>
    <property type="molecule type" value="Genomic_DNA"/>
</dbReference>
<evidence type="ECO:0000313" key="2">
    <source>
        <dbReference type="Proteomes" id="UP000031982"/>
    </source>
</evidence>
<dbReference type="Proteomes" id="UP000031982">
    <property type="component" value="Unassembled WGS sequence"/>
</dbReference>
<organism evidence="1 2">
    <name type="scientific">Bacillus badius</name>
    <dbReference type="NCBI Taxonomy" id="1455"/>
    <lineage>
        <taxon>Bacteria</taxon>
        <taxon>Bacillati</taxon>
        <taxon>Bacillota</taxon>
        <taxon>Bacilli</taxon>
        <taxon>Bacillales</taxon>
        <taxon>Bacillaceae</taxon>
        <taxon>Pseudobacillus</taxon>
    </lineage>
</organism>
<gene>
    <name evidence="1" type="ORF">SD77_2720</name>
</gene>
<comment type="caution">
    <text evidence="1">The sequence shown here is derived from an EMBL/GenBank/DDBJ whole genome shotgun (WGS) entry which is preliminary data.</text>
</comment>
<accession>A0ABR5ARK4</accession>